<name>A0ABY6HMM8_9ARCH</name>
<keyword evidence="3" id="KW-1185">Reference proteome</keyword>
<gene>
    <name evidence="2" type="ORF">NEF87_001056</name>
</gene>
<dbReference type="EMBL" id="CP104013">
    <property type="protein sequence ID" value="UYP44771.1"/>
    <property type="molecule type" value="Genomic_DNA"/>
</dbReference>
<proteinExistence type="predicted"/>
<dbReference type="Proteomes" id="UP001208689">
    <property type="component" value="Chromosome"/>
</dbReference>
<reference evidence="2" key="1">
    <citation type="submission" date="2022-09" db="EMBL/GenBank/DDBJ databases">
        <title>Actin cytoskeleton and complex cell architecture in an #Asgard archaeon.</title>
        <authorList>
            <person name="Ponce Toledo R.I."/>
            <person name="Schleper C."/>
            <person name="Rodrigues Oliveira T."/>
            <person name="Wollweber F."/>
            <person name="Xu J."/>
            <person name="Rittmann S."/>
            <person name="Klingl A."/>
            <person name="Pilhofer M."/>
        </authorList>
    </citation>
    <scope>NUCLEOTIDE SEQUENCE</scope>
    <source>
        <strain evidence="2">B-35</strain>
    </source>
</reference>
<protein>
    <submittedName>
        <fullName evidence="2">Uncharacterized protein</fullName>
    </submittedName>
</protein>
<organism evidence="2 3">
    <name type="scientific">Candidatus Lokiarchaeum ossiferum</name>
    <dbReference type="NCBI Taxonomy" id="2951803"/>
    <lineage>
        <taxon>Archaea</taxon>
        <taxon>Promethearchaeati</taxon>
        <taxon>Promethearchaeota</taxon>
        <taxon>Promethearchaeia</taxon>
        <taxon>Promethearchaeales</taxon>
        <taxon>Promethearchaeaceae</taxon>
        <taxon>Candidatus Lokiarchaeum</taxon>
    </lineage>
</organism>
<sequence length="44" mass="4749">MAKKAMDKAAARRIQSAQDKKGAKGDARFKSVAQSKAAKNTQKK</sequence>
<feature type="compositionally biased region" description="Basic and acidic residues" evidence="1">
    <location>
        <begin position="1"/>
        <end position="10"/>
    </location>
</feature>
<evidence type="ECO:0000313" key="2">
    <source>
        <dbReference type="EMBL" id="UYP44771.1"/>
    </source>
</evidence>
<evidence type="ECO:0000313" key="3">
    <source>
        <dbReference type="Proteomes" id="UP001208689"/>
    </source>
</evidence>
<accession>A0ABY6HMM8</accession>
<evidence type="ECO:0000256" key="1">
    <source>
        <dbReference type="SAM" id="MobiDB-lite"/>
    </source>
</evidence>
<feature type="compositionally biased region" description="Basic and acidic residues" evidence="1">
    <location>
        <begin position="18"/>
        <end position="29"/>
    </location>
</feature>
<feature type="region of interest" description="Disordered" evidence="1">
    <location>
        <begin position="1"/>
        <end position="44"/>
    </location>
</feature>
<feature type="compositionally biased region" description="Polar residues" evidence="1">
    <location>
        <begin position="32"/>
        <end position="44"/>
    </location>
</feature>